<gene>
    <name evidence="2" type="ORF">AVDCRST_MAG25-802</name>
</gene>
<dbReference type="EC" id="2.3.1.16" evidence="2"/>
<evidence type="ECO:0000256" key="1">
    <source>
        <dbReference type="SAM" id="MobiDB-lite"/>
    </source>
</evidence>
<evidence type="ECO:0000313" key="2">
    <source>
        <dbReference type="EMBL" id="CAA9461018.1"/>
    </source>
</evidence>
<proteinExistence type="predicted"/>
<feature type="compositionally biased region" description="Basic and acidic residues" evidence="1">
    <location>
        <begin position="111"/>
        <end position="121"/>
    </location>
</feature>
<feature type="region of interest" description="Disordered" evidence="1">
    <location>
        <begin position="1"/>
        <end position="271"/>
    </location>
</feature>
<feature type="region of interest" description="Disordered" evidence="1">
    <location>
        <begin position="283"/>
        <end position="314"/>
    </location>
</feature>
<feature type="compositionally biased region" description="Basic residues" evidence="1">
    <location>
        <begin position="256"/>
        <end position="265"/>
    </location>
</feature>
<dbReference type="AlphaFoldDB" id="A0A6J4R4B6"/>
<protein>
    <submittedName>
        <fullName evidence="2">3-ketoacyl-CoA thiolase</fullName>
        <ecNumber evidence="2">2.3.1.16</ecNumber>
    </submittedName>
</protein>
<feature type="compositionally biased region" description="Basic and acidic residues" evidence="1">
    <location>
        <begin position="69"/>
        <end position="79"/>
    </location>
</feature>
<sequence>ATGSHRRGGHDPVREVPRPEYAFAGRGGSLDRPGGRLKPRRRRRDGLLRKRRLRSHYRSGDDTGPGSPQEHRVARASHRERGKRVRLGLDRRTSRLARRRLGAGRCRPSRGGREDDARGKTTDLQGPRSRRGPRGTGGSGEPLFGELPGSRRRLPDGARRRGAAKERGEVLLHGRLRPRSPRVHGEERRHAARLRRGSRQEPRARRPQPQGSVPAEDHRRRGPGEPRDRRSPHTPHVLAHRRRIGGPPPLLGGLRPAHRRRRRSHPLLGAGLQCQRGWGRYRRTRREEGVRPVGRGPRGPRRGRAPRRRSPRRACPLRGARALRAGRGAQVTRLWGYQARRAGPGQHERWPLEQGPSRRRYRMRPDCGARRAATWTGRGSTGRRRARCSGREWRGIPRRRHRSRCRSHRREV</sequence>
<dbReference type="EMBL" id="CADCVI010000053">
    <property type="protein sequence ID" value="CAA9461018.1"/>
    <property type="molecule type" value="Genomic_DNA"/>
</dbReference>
<keyword evidence="2" id="KW-0012">Acyltransferase</keyword>
<feature type="compositionally biased region" description="Basic residues" evidence="1">
    <location>
        <begin position="94"/>
        <end position="110"/>
    </location>
</feature>
<feature type="non-terminal residue" evidence="2">
    <location>
        <position position="412"/>
    </location>
</feature>
<accession>A0A6J4R4B6</accession>
<feature type="compositionally biased region" description="Basic residues" evidence="1">
    <location>
        <begin position="298"/>
        <end position="312"/>
    </location>
</feature>
<name>A0A6J4R4B6_9ACTN</name>
<feature type="non-terminal residue" evidence="2">
    <location>
        <position position="1"/>
    </location>
</feature>
<feature type="compositionally biased region" description="Basic residues" evidence="1">
    <location>
        <begin position="232"/>
        <end position="244"/>
    </location>
</feature>
<feature type="compositionally biased region" description="Basic residues" evidence="1">
    <location>
        <begin position="35"/>
        <end position="57"/>
    </location>
</feature>
<feature type="compositionally biased region" description="Basic and acidic residues" evidence="1">
    <location>
        <begin position="153"/>
        <end position="172"/>
    </location>
</feature>
<feature type="compositionally biased region" description="Basic and acidic residues" evidence="1">
    <location>
        <begin position="9"/>
        <end position="18"/>
    </location>
</feature>
<dbReference type="GO" id="GO:0003988">
    <property type="term" value="F:acetyl-CoA C-acyltransferase activity"/>
    <property type="evidence" value="ECO:0007669"/>
    <property type="project" value="UniProtKB-EC"/>
</dbReference>
<keyword evidence="2" id="KW-0808">Transferase</keyword>
<feature type="compositionally biased region" description="Basic and acidic residues" evidence="1">
    <location>
        <begin position="215"/>
        <end position="231"/>
    </location>
</feature>
<organism evidence="2">
    <name type="scientific">uncultured Rubrobacteraceae bacterium</name>
    <dbReference type="NCBI Taxonomy" id="349277"/>
    <lineage>
        <taxon>Bacteria</taxon>
        <taxon>Bacillati</taxon>
        <taxon>Actinomycetota</taxon>
        <taxon>Rubrobacteria</taxon>
        <taxon>Rubrobacterales</taxon>
        <taxon>Rubrobacteraceae</taxon>
        <taxon>environmental samples</taxon>
    </lineage>
</organism>
<reference evidence="2" key="1">
    <citation type="submission" date="2020-02" db="EMBL/GenBank/DDBJ databases">
        <authorList>
            <person name="Meier V. D."/>
        </authorList>
    </citation>
    <scope>NUCLEOTIDE SEQUENCE</scope>
    <source>
        <strain evidence="2">AVDCRST_MAG25</strain>
    </source>
</reference>